<sequence length="72" mass="8369">MDTENLANMANRIGQFFESLPDREEALDNIATHIRLYWEPRMRRAILEHAQQETTSLSPIVADALRTHGHRL</sequence>
<dbReference type="InterPro" id="IPR021074">
    <property type="entry name" value="Formate_DH_dsu"/>
</dbReference>
<gene>
    <name evidence="1" type="ORF">ABIE13_002041</name>
</gene>
<comment type="caution">
    <text evidence="1">The sequence shown here is derived from an EMBL/GenBank/DDBJ whole genome shotgun (WGS) entry which is preliminary data.</text>
</comment>
<dbReference type="GO" id="GO:0008863">
    <property type="term" value="F:formate dehydrogenase (NAD+) activity"/>
    <property type="evidence" value="ECO:0007669"/>
    <property type="project" value="UniProtKB-EC"/>
</dbReference>
<organism evidence="1 2">
    <name type="scientific">Ottowia thiooxydans</name>
    <dbReference type="NCBI Taxonomy" id="219182"/>
    <lineage>
        <taxon>Bacteria</taxon>
        <taxon>Pseudomonadati</taxon>
        <taxon>Pseudomonadota</taxon>
        <taxon>Betaproteobacteria</taxon>
        <taxon>Burkholderiales</taxon>
        <taxon>Comamonadaceae</taxon>
        <taxon>Ottowia</taxon>
    </lineage>
</organism>
<dbReference type="Pfam" id="PF11390">
    <property type="entry name" value="FdsD"/>
    <property type="match status" value="1"/>
</dbReference>
<reference evidence="1 2" key="1">
    <citation type="submission" date="2024-06" db="EMBL/GenBank/DDBJ databases">
        <title>Sorghum-associated microbial communities from plants grown in Nebraska, USA.</title>
        <authorList>
            <person name="Schachtman D."/>
        </authorList>
    </citation>
    <scope>NUCLEOTIDE SEQUENCE [LARGE SCALE GENOMIC DNA]</scope>
    <source>
        <strain evidence="1 2">2709</strain>
    </source>
</reference>
<evidence type="ECO:0000313" key="1">
    <source>
        <dbReference type="EMBL" id="MET4576930.1"/>
    </source>
</evidence>
<keyword evidence="1" id="KW-0560">Oxidoreductase</keyword>
<dbReference type="EMBL" id="JBEPSH010000004">
    <property type="protein sequence ID" value="MET4576930.1"/>
    <property type="molecule type" value="Genomic_DNA"/>
</dbReference>
<dbReference type="EC" id="1.17.1.9" evidence="1"/>
<dbReference type="Proteomes" id="UP001549320">
    <property type="component" value="Unassembled WGS sequence"/>
</dbReference>
<accession>A0ABV2Q8D9</accession>
<evidence type="ECO:0000313" key="2">
    <source>
        <dbReference type="Proteomes" id="UP001549320"/>
    </source>
</evidence>
<keyword evidence="2" id="KW-1185">Reference proteome</keyword>
<name>A0ABV2Q8D9_9BURK</name>
<proteinExistence type="predicted"/>
<dbReference type="RefSeq" id="WP_354442995.1">
    <property type="nucleotide sequence ID" value="NZ_JBEPSH010000004.1"/>
</dbReference>
<protein>
    <submittedName>
        <fullName evidence="1">Formate dehydrogenase subunit delta</fullName>
        <ecNumber evidence="1">1.17.1.9</ecNumber>
    </submittedName>
</protein>